<evidence type="ECO:0000256" key="11">
    <source>
        <dbReference type="ARBA" id="ARBA00048366"/>
    </source>
</evidence>
<dbReference type="GO" id="GO:0003725">
    <property type="term" value="F:double-stranded RNA binding"/>
    <property type="evidence" value="ECO:0007669"/>
    <property type="project" value="InterPro"/>
</dbReference>
<dbReference type="GO" id="GO:0005737">
    <property type="term" value="C:cytoplasm"/>
    <property type="evidence" value="ECO:0007669"/>
    <property type="project" value="UniProtKB-SubCell"/>
</dbReference>
<evidence type="ECO:0000256" key="5">
    <source>
        <dbReference type="ARBA" id="ARBA00022679"/>
    </source>
</evidence>
<dbReference type="NCBIfam" id="TIGR00057">
    <property type="entry name" value="L-threonylcarbamoyladenylate synthase"/>
    <property type="match status" value="1"/>
</dbReference>
<dbReference type="EMBL" id="LHYJ01000004">
    <property type="protein sequence ID" value="KXB08719.1"/>
    <property type="molecule type" value="Genomic_DNA"/>
</dbReference>
<dbReference type="PATRIC" id="fig|1698285.3.peg.402"/>
<comment type="caution">
    <text evidence="13">The sequence shown here is derived from an EMBL/GenBank/DDBJ whole genome shotgun (WGS) entry which is preliminary data.</text>
</comment>
<evidence type="ECO:0000256" key="1">
    <source>
        <dbReference type="ARBA" id="ARBA00004496"/>
    </source>
</evidence>
<evidence type="ECO:0000313" key="13">
    <source>
        <dbReference type="EMBL" id="KXB08719.1"/>
    </source>
</evidence>
<dbReference type="AlphaFoldDB" id="A0A133VQI9"/>
<dbReference type="PANTHER" id="PTHR17490:SF16">
    <property type="entry name" value="THREONYLCARBAMOYL-AMP SYNTHASE"/>
    <property type="match status" value="1"/>
</dbReference>
<keyword evidence="7" id="KW-0548">Nucleotidyltransferase</keyword>
<dbReference type="SUPFAM" id="SSF55821">
    <property type="entry name" value="YrdC/RibB"/>
    <property type="match status" value="1"/>
</dbReference>
<dbReference type="GO" id="GO:0005524">
    <property type="term" value="F:ATP binding"/>
    <property type="evidence" value="ECO:0007669"/>
    <property type="project" value="UniProtKB-KW"/>
</dbReference>
<evidence type="ECO:0000259" key="12">
    <source>
        <dbReference type="PROSITE" id="PS51163"/>
    </source>
</evidence>
<evidence type="ECO:0000313" key="14">
    <source>
        <dbReference type="Proteomes" id="UP000070175"/>
    </source>
</evidence>
<evidence type="ECO:0000256" key="4">
    <source>
        <dbReference type="ARBA" id="ARBA00022490"/>
    </source>
</evidence>
<dbReference type="InterPro" id="IPR006070">
    <property type="entry name" value="Sua5-like_dom"/>
</dbReference>
<keyword evidence="4" id="KW-0963">Cytoplasm</keyword>
<dbReference type="InterPro" id="IPR050156">
    <property type="entry name" value="TC-AMP_synthase_SUA5"/>
</dbReference>
<organism evidence="13 14">
    <name type="scientific">candidate division MSBL1 archaeon SCGC-AAA382N08</name>
    <dbReference type="NCBI Taxonomy" id="1698285"/>
    <lineage>
        <taxon>Archaea</taxon>
        <taxon>Methanobacteriati</taxon>
        <taxon>Methanobacteriota</taxon>
        <taxon>candidate division MSBL1</taxon>
    </lineage>
</organism>
<dbReference type="EC" id="2.7.7.87" evidence="3"/>
<dbReference type="GO" id="GO:0006450">
    <property type="term" value="P:regulation of translational fidelity"/>
    <property type="evidence" value="ECO:0007669"/>
    <property type="project" value="TreeGrafter"/>
</dbReference>
<comment type="subcellular location">
    <subcellularLocation>
        <location evidence="1">Cytoplasm</location>
    </subcellularLocation>
</comment>
<keyword evidence="5" id="KW-0808">Transferase</keyword>
<comment type="similarity">
    <text evidence="2">Belongs to the SUA5 family.</text>
</comment>
<dbReference type="GO" id="GO:0061710">
    <property type="term" value="F:L-threonylcarbamoyladenylate synthase"/>
    <property type="evidence" value="ECO:0007669"/>
    <property type="project" value="UniProtKB-EC"/>
</dbReference>
<evidence type="ECO:0000256" key="7">
    <source>
        <dbReference type="ARBA" id="ARBA00022695"/>
    </source>
</evidence>
<dbReference type="Pfam" id="PF01300">
    <property type="entry name" value="Sua5_yciO_yrdC"/>
    <property type="match status" value="1"/>
</dbReference>
<evidence type="ECO:0000256" key="10">
    <source>
        <dbReference type="ARBA" id="ARBA00029774"/>
    </source>
</evidence>
<dbReference type="GO" id="GO:0008033">
    <property type="term" value="P:tRNA processing"/>
    <property type="evidence" value="ECO:0007669"/>
    <property type="project" value="UniProtKB-KW"/>
</dbReference>
<gene>
    <name evidence="13" type="ORF">AKJ56_00450</name>
</gene>
<dbReference type="Gene3D" id="3.90.870.10">
    <property type="entry name" value="DHBP synthase"/>
    <property type="match status" value="1"/>
</dbReference>
<keyword evidence="8" id="KW-0547">Nucleotide-binding</keyword>
<dbReference type="PROSITE" id="PS51163">
    <property type="entry name" value="YRDC"/>
    <property type="match status" value="1"/>
</dbReference>
<evidence type="ECO:0000256" key="8">
    <source>
        <dbReference type="ARBA" id="ARBA00022741"/>
    </source>
</evidence>
<dbReference type="Proteomes" id="UP000070175">
    <property type="component" value="Unassembled WGS sequence"/>
</dbReference>
<dbReference type="InterPro" id="IPR017945">
    <property type="entry name" value="DHBP_synth_RibB-like_a/b_dom"/>
</dbReference>
<dbReference type="PANTHER" id="PTHR17490">
    <property type="entry name" value="SUA5"/>
    <property type="match status" value="1"/>
</dbReference>
<proteinExistence type="inferred from homology"/>
<evidence type="ECO:0000256" key="6">
    <source>
        <dbReference type="ARBA" id="ARBA00022694"/>
    </source>
</evidence>
<keyword evidence="9" id="KW-0067">ATP-binding</keyword>
<keyword evidence="6" id="KW-0819">tRNA processing</keyword>
<evidence type="ECO:0000256" key="3">
    <source>
        <dbReference type="ARBA" id="ARBA00012584"/>
    </source>
</evidence>
<accession>A0A133VQI9</accession>
<reference evidence="13 14" key="1">
    <citation type="journal article" date="2016" name="Sci. Rep.">
        <title>Metabolic traits of an uncultured archaeal lineage -MSBL1- from brine pools of the Red Sea.</title>
        <authorList>
            <person name="Mwirichia R."/>
            <person name="Alam I."/>
            <person name="Rashid M."/>
            <person name="Vinu M."/>
            <person name="Ba-Alawi W."/>
            <person name="Anthony Kamau A."/>
            <person name="Kamanda Ngugi D."/>
            <person name="Goker M."/>
            <person name="Klenk H.P."/>
            <person name="Bajic V."/>
            <person name="Stingl U."/>
        </authorList>
    </citation>
    <scope>NUCLEOTIDE SEQUENCE [LARGE SCALE GENOMIC DNA]</scope>
    <source>
        <strain evidence="13">SCGC-AAA382N08</strain>
    </source>
</reference>
<comment type="catalytic activity">
    <reaction evidence="11">
        <text>L-threonine + hydrogencarbonate + ATP = L-threonylcarbamoyladenylate + diphosphate + H2O</text>
        <dbReference type="Rhea" id="RHEA:36407"/>
        <dbReference type="ChEBI" id="CHEBI:15377"/>
        <dbReference type="ChEBI" id="CHEBI:17544"/>
        <dbReference type="ChEBI" id="CHEBI:30616"/>
        <dbReference type="ChEBI" id="CHEBI:33019"/>
        <dbReference type="ChEBI" id="CHEBI:57926"/>
        <dbReference type="ChEBI" id="CHEBI:73682"/>
        <dbReference type="EC" id="2.7.7.87"/>
    </reaction>
</comment>
<dbReference type="GO" id="GO:0000049">
    <property type="term" value="F:tRNA binding"/>
    <property type="evidence" value="ECO:0007669"/>
    <property type="project" value="TreeGrafter"/>
</dbReference>
<feature type="domain" description="YrdC-like" evidence="12">
    <location>
        <begin position="14"/>
        <end position="199"/>
    </location>
</feature>
<evidence type="ECO:0000256" key="2">
    <source>
        <dbReference type="ARBA" id="ARBA00007663"/>
    </source>
</evidence>
<keyword evidence="14" id="KW-1185">Reference proteome</keyword>
<name>A0A133VQI9_9EURY</name>
<protein>
    <recommendedName>
        <fullName evidence="10">L-threonylcarbamoyladenylate synthase</fullName>
        <ecNumber evidence="3">2.7.7.87</ecNumber>
    </recommendedName>
    <alternativeName>
        <fullName evidence="10">L-threonylcarbamoyladenylate synthase</fullName>
    </alternativeName>
</protein>
<sequence>MVEIITLDEKRPRVEKLHKAVKALEEGELIIYPTETVYGLGADAASDDAVSKVFEAKSRSLKDPISIAVDSLSMAYQVGKLQPEEEILIRKLLPGPITVLVEPRPFLANALSSGTGKVGVRIPDEVVTRDLIGSFGGPITSTSANISGRSAPVRTDEALEQLEDYVSVAIDVGESEVGLASTVVEIDGGGVNIIREGPVSRDEILKALK</sequence>
<evidence type="ECO:0000256" key="9">
    <source>
        <dbReference type="ARBA" id="ARBA00022840"/>
    </source>
</evidence>